<feature type="compositionally biased region" description="Low complexity" evidence="1">
    <location>
        <begin position="98"/>
        <end position="116"/>
    </location>
</feature>
<feature type="region of interest" description="Disordered" evidence="1">
    <location>
        <begin position="355"/>
        <end position="377"/>
    </location>
</feature>
<feature type="region of interest" description="Disordered" evidence="1">
    <location>
        <begin position="49"/>
        <end position="182"/>
    </location>
</feature>
<keyword evidence="3" id="KW-1185">Reference proteome</keyword>
<comment type="caution">
    <text evidence="2">The sequence shown here is derived from an EMBL/GenBank/DDBJ whole genome shotgun (WGS) entry which is preliminary data.</text>
</comment>
<feature type="region of interest" description="Disordered" evidence="1">
    <location>
        <begin position="195"/>
        <end position="214"/>
    </location>
</feature>
<feature type="compositionally biased region" description="Low complexity" evidence="1">
    <location>
        <begin position="449"/>
        <end position="486"/>
    </location>
</feature>
<feature type="compositionally biased region" description="Low complexity" evidence="1">
    <location>
        <begin position="72"/>
        <end position="81"/>
    </location>
</feature>
<organism evidence="2 3">
    <name type="scientific">Dunaliella salina</name>
    <name type="common">Green alga</name>
    <name type="synonym">Protococcus salinus</name>
    <dbReference type="NCBI Taxonomy" id="3046"/>
    <lineage>
        <taxon>Eukaryota</taxon>
        <taxon>Viridiplantae</taxon>
        <taxon>Chlorophyta</taxon>
        <taxon>core chlorophytes</taxon>
        <taxon>Chlorophyceae</taxon>
        <taxon>CS clade</taxon>
        <taxon>Chlamydomonadales</taxon>
        <taxon>Dunaliellaceae</taxon>
        <taxon>Dunaliella</taxon>
    </lineage>
</organism>
<feature type="compositionally biased region" description="Polar residues" evidence="1">
    <location>
        <begin position="146"/>
        <end position="163"/>
    </location>
</feature>
<feature type="compositionally biased region" description="Low complexity" evidence="1">
    <location>
        <begin position="124"/>
        <end position="141"/>
    </location>
</feature>
<dbReference type="EMBL" id="MU070103">
    <property type="protein sequence ID" value="KAF5829892.1"/>
    <property type="molecule type" value="Genomic_DNA"/>
</dbReference>
<protein>
    <submittedName>
        <fullName evidence="2">Uncharacterized protein</fullName>
    </submittedName>
</protein>
<evidence type="ECO:0000256" key="1">
    <source>
        <dbReference type="SAM" id="MobiDB-lite"/>
    </source>
</evidence>
<reference evidence="2" key="1">
    <citation type="submission" date="2017-08" db="EMBL/GenBank/DDBJ databases">
        <authorList>
            <person name="Polle J.E."/>
            <person name="Barry K."/>
            <person name="Cushman J."/>
            <person name="Schmutz J."/>
            <person name="Tran D."/>
            <person name="Hathwaick L.T."/>
            <person name="Yim W.C."/>
            <person name="Jenkins J."/>
            <person name="Mckie-Krisberg Z.M."/>
            <person name="Prochnik S."/>
            <person name="Lindquist E."/>
            <person name="Dockter R.B."/>
            <person name="Adam C."/>
            <person name="Molina H."/>
            <person name="Bunkerborg J."/>
            <person name="Jin E."/>
            <person name="Buchheim M."/>
            <person name="Magnuson J."/>
        </authorList>
    </citation>
    <scope>NUCLEOTIDE SEQUENCE</scope>
    <source>
        <strain evidence="2">CCAP 19/18</strain>
    </source>
</reference>
<proteinExistence type="predicted"/>
<feature type="region of interest" description="Disordered" evidence="1">
    <location>
        <begin position="224"/>
        <end position="305"/>
    </location>
</feature>
<feature type="region of interest" description="Disordered" evidence="1">
    <location>
        <begin position="418"/>
        <end position="486"/>
    </location>
</feature>
<evidence type="ECO:0000313" key="3">
    <source>
        <dbReference type="Proteomes" id="UP000815325"/>
    </source>
</evidence>
<feature type="compositionally biased region" description="Low complexity" evidence="1">
    <location>
        <begin position="431"/>
        <end position="440"/>
    </location>
</feature>
<sequence length="623" mass="65313">MPIQEQLQWQEQGYPGLSQDGQEQPGLTAAALPLHVLPLLPQQLNRVTGNKAQHCPMHSRNDSHGGAPQPFSTSCSSRSRSPTLGLQGALHSTCSSNPQPLSSGSTGSGPGSSLQGAQQNTCCSTPQPLSSGSTGSGPDTGLQGGPQDNSSCPSYSHATTPTSARGREGGDSVNGTCIGIRPDAHHEVDGGYAAAAADGRPHNQGGTAGPADWRDCHRVRGTQLEGLSNSSSSSSNSSSVNGSGGGASDGMGSGKENYSRGHAARRGEGLNLAKGQGPMRPCSSSRSAERGPDFQCGPVAAAPGQGKSLNLAKGLGLMRSCSSSLNLTKDGTCEASGDAAMFRLCQQQQRSILRTPKSSTSLSAWQSQEPSPSGQASCTLSMMRSQDLNPLADAADGTAQAGPEAGHDAHRLANVAKADHTAPAVSAAMKQQQQQQQQQQVSAKELPPESGLTEISNSSSSSQQTELLNQGQQQQQQQQQQQRQHQQQQGGILPVLQQLQGCEAHNQGLQVPLSPLKFFKVSSQDLRHQVQQFRGQTKSALATALQTQVGDSPPAGQQPPPGWVSSADQFPFILHLPDAHNSPHLHHMHLKAHGADVQKTAKWRAAYFFAPTWLALEESHLKD</sequence>
<accession>A0ABQ7G5K3</accession>
<evidence type="ECO:0000313" key="2">
    <source>
        <dbReference type="EMBL" id="KAF5829892.1"/>
    </source>
</evidence>
<dbReference type="Proteomes" id="UP000815325">
    <property type="component" value="Unassembled WGS sequence"/>
</dbReference>
<feature type="compositionally biased region" description="Gly residues" evidence="1">
    <location>
        <begin position="242"/>
        <end position="253"/>
    </location>
</feature>
<feature type="compositionally biased region" description="Low complexity" evidence="1">
    <location>
        <begin position="226"/>
        <end position="241"/>
    </location>
</feature>
<gene>
    <name evidence="2" type="ORF">DUNSADRAFT_15335</name>
</gene>
<name>A0ABQ7G5K3_DUNSA</name>